<dbReference type="eggNOG" id="ENOG502Z9AD">
    <property type="taxonomic scope" value="Bacteria"/>
</dbReference>
<dbReference type="OrthoDB" id="7531957at2"/>
<dbReference type="EMBL" id="CP002738">
    <property type="protein sequence ID" value="AEF99249.1"/>
    <property type="molecule type" value="Genomic_DNA"/>
</dbReference>
<keyword evidence="1" id="KW-0732">Signal</keyword>
<dbReference type="STRING" id="857087.Metme_0810"/>
<name>G0A5X2_METMM</name>
<protein>
    <recommendedName>
        <fullName evidence="4">Porin</fullName>
    </recommendedName>
</protein>
<evidence type="ECO:0000313" key="3">
    <source>
        <dbReference type="Proteomes" id="UP000008888"/>
    </source>
</evidence>
<organism evidence="2 3">
    <name type="scientific">Methylomonas methanica (strain DSM 25384 / MC09)</name>
    <dbReference type="NCBI Taxonomy" id="857087"/>
    <lineage>
        <taxon>Bacteria</taxon>
        <taxon>Pseudomonadati</taxon>
        <taxon>Pseudomonadota</taxon>
        <taxon>Gammaproteobacteria</taxon>
        <taxon>Methylococcales</taxon>
        <taxon>Methylococcaceae</taxon>
        <taxon>Methylomonas</taxon>
    </lineage>
</organism>
<evidence type="ECO:0000313" key="2">
    <source>
        <dbReference type="EMBL" id="AEF99249.1"/>
    </source>
</evidence>
<dbReference type="RefSeq" id="WP_013817518.1">
    <property type="nucleotide sequence ID" value="NC_015572.1"/>
</dbReference>
<reference evidence="3" key="3">
    <citation type="submission" date="2011-05" db="EMBL/GenBank/DDBJ databases">
        <title>Complete sequence of Methylomonas methanica MC09.</title>
        <authorList>
            <consortium name="US DOE Joint Genome Institute"/>
            <person name="Lucas S."/>
            <person name="Han J."/>
            <person name="Lapidus A."/>
            <person name="Cheng J.-F."/>
            <person name="Goodwin L."/>
            <person name="Pitluck S."/>
            <person name="Peters L."/>
            <person name="Mikhailova N."/>
            <person name="Teshima H."/>
            <person name="Han C."/>
            <person name="Tapia R."/>
            <person name="Land M."/>
            <person name="Hauser L."/>
            <person name="Kyrpides N."/>
            <person name="Ivanova N."/>
            <person name="Pagani I."/>
            <person name="Stein L."/>
            <person name="Woyke T."/>
        </authorList>
    </citation>
    <scope>NUCLEOTIDE SEQUENCE [LARGE SCALE GENOMIC DNA]</scope>
    <source>
        <strain evidence="3">MC09</strain>
    </source>
</reference>
<dbReference type="AlphaFoldDB" id="G0A5X2"/>
<dbReference type="HOGENOM" id="CLU_677691_0_0_6"/>
<feature type="signal peptide" evidence="1">
    <location>
        <begin position="1"/>
        <end position="26"/>
    </location>
</feature>
<keyword evidence="3" id="KW-1185">Reference proteome</keyword>
<gene>
    <name evidence="2" type="ordered locus">Metme_0810</name>
</gene>
<evidence type="ECO:0008006" key="4">
    <source>
        <dbReference type="Google" id="ProtNLM"/>
    </source>
</evidence>
<reference key="2">
    <citation type="submission" date="2011-05" db="EMBL/GenBank/DDBJ databases">
        <title>Complete genome sequence of the aerobic marine methanotroph Methylomonas methanica MC09.</title>
        <authorList>
            <person name="Boden R."/>
            <person name="Cunliffe M."/>
            <person name="Scanlan J."/>
            <person name="Moussard H."/>
            <person name="Kits K.D."/>
            <person name="Klotz M."/>
            <person name="Jetten M."/>
            <person name="Vuilleumier S."/>
            <person name="Han J."/>
            <person name="Peters L."/>
            <person name="Mikhailova N."/>
            <person name="Teshima H."/>
            <person name="Tapia R."/>
            <person name="Kyrpides N."/>
            <person name="Ivanova N."/>
            <person name="Pagani I."/>
            <person name="Cheng J.-F."/>
            <person name="Goodwin L."/>
            <person name="Han C."/>
            <person name="Hauser L."/>
            <person name="Land M."/>
            <person name="Lapidus A."/>
            <person name="Lucas S."/>
            <person name="Pitluck S."/>
            <person name="Woyke T."/>
            <person name="Stein L.Y."/>
            <person name="Murrell C."/>
        </authorList>
    </citation>
    <scope>NUCLEOTIDE SEQUENCE</scope>
    <source>
        <strain>MC09</strain>
    </source>
</reference>
<evidence type="ECO:0000256" key="1">
    <source>
        <dbReference type="SAM" id="SignalP"/>
    </source>
</evidence>
<accession>G0A5X2</accession>
<reference evidence="2 3" key="1">
    <citation type="journal article" date="2011" name="J. Bacteriol.">
        <title>Complete Genome Sequence of the Aerobic Marine Methanotroph Methylomonas methanica MC09.</title>
        <authorList>
            <person name="Boden R."/>
            <person name="Cunliffe M."/>
            <person name="Scanlan J."/>
            <person name="Moussard H."/>
            <person name="Kits K.D."/>
            <person name="Klotz M.G."/>
            <person name="Jetten M.S."/>
            <person name="Vuilleumier S."/>
            <person name="Han J."/>
            <person name="Peters L."/>
            <person name="Mikhailova N."/>
            <person name="Teshima H."/>
            <person name="Tapia R."/>
            <person name="Kyrpides N."/>
            <person name="Ivanova N."/>
            <person name="Pagani I."/>
            <person name="Cheng J.F."/>
            <person name="Goodwin L."/>
            <person name="Han C."/>
            <person name="Hauser L."/>
            <person name="Land M.L."/>
            <person name="Lapidus A."/>
            <person name="Lucas S."/>
            <person name="Pitluck S."/>
            <person name="Woyke T."/>
            <person name="Stein L."/>
            <person name="Murrell J.C."/>
        </authorList>
    </citation>
    <scope>NUCLEOTIDE SEQUENCE [LARGE SCALE GENOMIC DNA]</scope>
    <source>
        <strain evidence="2 3">MC09</strain>
    </source>
</reference>
<sequence>MSVGKIGRLFHLMALTALSTVWPCLADSGPDFPEFSSHGLLDLRYQQAQAAAGETEHGLGKFRSGGDRLYVNEAAVTLKMKLDWDWSATLTAKYANRQEQPLDISEGFLAYRPINTGGWALSARLGMFFPPISLENTGTAWSSPYTLNSSAINSWVGEELRSLGGEARLDYRLYTGDRLSLFGAGLANNDTAGVLLAWRGWSLADYEATLHDRLRLPTGIGINNVFPKQAPYTRPFVEVDGRPGYYAGLQAEQRDAYRLRVLYYDNRADPAAINNGQYAWHTRFWSLGLKAELPWQLTLISQGLSGRTQMGALIGAERAVDTEFWSASILLSKAVGKHRFSLRHDRFGADERDYFPQDPNQEHGNAWTANYNLTLAQRHQLNFEVSHIISDRPARSALSQSPRREETLWQIAYRVFF</sequence>
<proteinExistence type="predicted"/>
<dbReference type="Proteomes" id="UP000008888">
    <property type="component" value="Chromosome"/>
</dbReference>
<feature type="chain" id="PRO_5003396575" description="Porin" evidence="1">
    <location>
        <begin position="27"/>
        <end position="417"/>
    </location>
</feature>
<dbReference type="KEGG" id="mmt:Metme_0810"/>